<dbReference type="AlphaFoldDB" id="A0A915I7Z6"/>
<name>A0A915I7Z6_ROMCU</name>
<evidence type="ECO:0000313" key="1">
    <source>
        <dbReference type="Proteomes" id="UP000887565"/>
    </source>
</evidence>
<reference evidence="2" key="1">
    <citation type="submission" date="2022-11" db="UniProtKB">
        <authorList>
            <consortium name="WormBaseParasite"/>
        </authorList>
    </citation>
    <scope>IDENTIFICATION</scope>
</reference>
<dbReference type="WBParaSite" id="nRc.2.0.1.t09449-RA">
    <property type="protein sequence ID" value="nRc.2.0.1.t09449-RA"/>
    <property type="gene ID" value="nRc.2.0.1.g09449"/>
</dbReference>
<organism evidence="1 2">
    <name type="scientific">Romanomermis culicivorax</name>
    <name type="common">Nematode worm</name>
    <dbReference type="NCBI Taxonomy" id="13658"/>
    <lineage>
        <taxon>Eukaryota</taxon>
        <taxon>Metazoa</taxon>
        <taxon>Ecdysozoa</taxon>
        <taxon>Nematoda</taxon>
        <taxon>Enoplea</taxon>
        <taxon>Dorylaimia</taxon>
        <taxon>Mermithida</taxon>
        <taxon>Mermithoidea</taxon>
        <taxon>Mermithidae</taxon>
        <taxon>Romanomermis</taxon>
    </lineage>
</organism>
<evidence type="ECO:0000313" key="2">
    <source>
        <dbReference type="WBParaSite" id="nRc.2.0.1.t09449-RA"/>
    </source>
</evidence>
<accession>A0A915I7Z6</accession>
<keyword evidence="1" id="KW-1185">Reference proteome</keyword>
<protein>
    <submittedName>
        <fullName evidence="2">Uncharacterized protein</fullName>
    </submittedName>
</protein>
<proteinExistence type="predicted"/>
<sequence length="95" mass="10732">MYRRNVCRCLEIPADKRNEPNCGCVCSRRSGRRCDWRRDIRRNGLHGAATDQRFLTRAFGAVWRRVDCAVVAVAVRLDDAFEENVFGKTGDAAGA</sequence>
<dbReference type="Proteomes" id="UP000887565">
    <property type="component" value="Unplaced"/>
</dbReference>